<accession>A0A371IPY2</accession>
<feature type="domain" description="EamA" evidence="8">
    <location>
        <begin position="3"/>
        <end position="138"/>
    </location>
</feature>
<keyword evidence="3" id="KW-1003">Cell membrane</keyword>
<evidence type="ECO:0000256" key="6">
    <source>
        <dbReference type="ARBA" id="ARBA00023136"/>
    </source>
</evidence>
<dbReference type="InterPro" id="IPR000620">
    <property type="entry name" value="EamA_dom"/>
</dbReference>
<evidence type="ECO:0000256" key="7">
    <source>
        <dbReference type="SAM" id="Phobius"/>
    </source>
</evidence>
<evidence type="ECO:0000259" key="8">
    <source>
        <dbReference type="Pfam" id="PF00892"/>
    </source>
</evidence>
<evidence type="ECO:0000256" key="2">
    <source>
        <dbReference type="ARBA" id="ARBA00007362"/>
    </source>
</evidence>
<comment type="subcellular location">
    <subcellularLocation>
        <location evidence="1">Cell membrane</location>
        <topology evidence="1">Multi-pass membrane protein</topology>
    </subcellularLocation>
</comment>
<dbReference type="PANTHER" id="PTHR42920">
    <property type="entry name" value="OS03G0707200 PROTEIN-RELATED"/>
    <property type="match status" value="1"/>
</dbReference>
<dbReference type="AlphaFoldDB" id="A0A371IPY2"/>
<feature type="domain" description="EamA" evidence="8">
    <location>
        <begin position="148"/>
        <end position="300"/>
    </location>
</feature>
<feature type="transmembrane region" description="Helical" evidence="7">
    <location>
        <begin position="284"/>
        <end position="306"/>
    </location>
</feature>
<keyword evidence="6 7" id="KW-0472">Membrane</keyword>
<dbReference type="SUPFAM" id="SSF103481">
    <property type="entry name" value="Multidrug resistance efflux transporter EmrE"/>
    <property type="match status" value="2"/>
</dbReference>
<organism evidence="9 10">
    <name type="scientific">Romboutsia maritimum</name>
    <dbReference type="NCBI Taxonomy" id="2020948"/>
    <lineage>
        <taxon>Bacteria</taxon>
        <taxon>Bacillati</taxon>
        <taxon>Bacillota</taxon>
        <taxon>Clostridia</taxon>
        <taxon>Peptostreptococcales</taxon>
        <taxon>Peptostreptococcaceae</taxon>
        <taxon>Romboutsia</taxon>
    </lineage>
</organism>
<dbReference type="GO" id="GO:0005886">
    <property type="term" value="C:plasma membrane"/>
    <property type="evidence" value="ECO:0007669"/>
    <property type="project" value="UniProtKB-SubCell"/>
</dbReference>
<evidence type="ECO:0000313" key="10">
    <source>
        <dbReference type="Proteomes" id="UP000243494"/>
    </source>
</evidence>
<evidence type="ECO:0000256" key="3">
    <source>
        <dbReference type="ARBA" id="ARBA00022475"/>
    </source>
</evidence>
<comment type="caution">
    <text evidence="9">The sequence shown here is derived from an EMBL/GenBank/DDBJ whole genome shotgun (WGS) entry which is preliminary data.</text>
</comment>
<feature type="transmembrane region" description="Helical" evidence="7">
    <location>
        <begin position="231"/>
        <end position="248"/>
    </location>
</feature>
<feature type="transmembrane region" description="Helical" evidence="7">
    <location>
        <begin position="122"/>
        <end position="141"/>
    </location>
</feature>
<name>A0A371IPY2_9FIRM</name>
<dbReference type="InterPro" id="IPR051258">
    <property type="entry name" value="Diverse_Substrate_Transporter"/>
</dbReference>
<dbReference type="EMBL" id="NOJZ02000042">
    <property type="protein sequence ID" value="RDY22537.1"/>
    <property type="molecule type" value="Genomic_DNA"/>
</dbReference>
<dbReference type="Gene3D" id="1.10.3730.20">
    <property type="match status" value="2"/>
</dbReference>
<keyword evidence="5 7" id="KW-1133">Transmembrane helix</keyword>
<reference evidence="9 10" key="1">
    <citation type="journal article" date="2017" name="Genome Announc.">
        <title>Draft Genome Sequence of Romboutsia maritimum sp. nov. Strain CCRI-22766(T), Isolated from Coastal Estuarine Mud.</title>
        <authorList>
            <person name="Maheux A.F."/>
            <person name="Boudreau D.K."/>
            <person name="Berube E."/>
            <person name="Boissinot M."/>
            <person name="Raymond F."/>
            <person name="Brodeur S."/>
            <person name="Corbeil J."/>
            <person name="Brightwell G."/>
            <person name="Broda D."/>
            <person name="Omar R.F."/>
            <person name="Bergeron M.G."/>
        </authorList>
    </citation>
    <scope>NUCLEOTIDE SEQUENCE [LARGE SCALE GENOMIC DNA]</scope>
    <source>
        <strain evidence="9 10">CCRI-22766</strain>
    </source>
</reference>
<dbReference type="RefSeq" id="WP_095405337.1">
    <property type="nucleotide sequence ID" value="NZ_NOJZ02000042.1"/>
</dbReference>
<feature type="transmembrane region" description="Helical" evidence="7">
    <location>
        <begin position="66"/>
        <end position="87"/>
    </location>
</feature>
<keyword evidence="10" id="KW-1185">Reference proteome</keyword>
<evidence type="ECO:0000256" key="1">
    <source>
        <dbReference type="ARBA" id="ARBA00004651"/>
    </source>
</evidence>
<protein>
    <submittedName>
        <fullName evidence="9">DMT family transporter</fullName>
    </submittedName>
</protein>
<evidence type="ECO:0000313" key="9">
    <source>
        <dbReference type="EMBL" id="RDY22537.1"/>
    </source>
</evidence>
<dbReference type="OrthoDB" id="9813604at2"/>
<keyword evidence="4 7" id="KW-0812">Transmembrane</keyword>
<dbReference type="Pfam" id="PF00892">
    <property type="entry name" value="EamA"/>
    <property type="match status" value="2"/>
</dbReference>
<feature type="transmembrane region" description="Helical" evidence="7">
    <location>
        <begin position="39"/>
        <end position="54"/>
    </location>
</feature>
<sequence length="323" mass="36259">MKKGYIYIALTTLLFSSMEVVLKSVSNDFNPMQLTLDRFFVGSIILFPFSIKNLRSKDLYLSFSDLKYFSFLGLICVVISMSLYQLAVSNTQASTVGVLFSCNPIFVMFFAYFILNEKIYSYNVYSLILETIGIIIIINPLHNKMNLTGIILTISSAMIFSVYSVLGKKKSLKFGGLVVTCFSFLFGSIEMLIISILTKIDIISNFLNAIGLEAFSNIPIFTNYSLSNLPNVIYIFIFVTGIGYTLYFKSMEETSANTASLVFFFKPVISPILAFIFIKESISSNMIFGILFIIIGSIVSILPPMLNYHKEASQNINDMVPKI</sequence>
<dbReference type="PANTHER" id="PTHR42920:SF5">
    <property type="entry name" value="EAMA DOMAIN-CONTAINING PROTEIN"/>
    <property type="match status" value="1"/>
</dbReference>
<evidence type="ECO:0000256" key="4">
    <source>
        <dbReference type="ARBA" id="ARBA00022692"/>
    </source>
</evidence>
<evidence type="ECO:0000256" key="5">
    <source>
        <dbReference type="ARBA" id="ARBA00022989"/>
    </source>
</evidence>
<dbReference type="InterPro" id="IPR037185">
    <property type="entry name" value="EmrE-like"/>
</dbReference>
<proteinExistence type="inferred from homology"/>
<feature type="transmembrane region" description="Helical" evidence="7">
    <location>
        <begin position="174"/>
        <end position="197"/>
    </location>
</feature>
<dbReference type="Proteomes" id="UP000243494">
    <property type="component" value="Unassembled WGS sequence"/>
</dbReference>
<feature type="transmembrane region" description="Helical" evidence="7">
    <location>
        <begin position="147"/>
        <end position="167"/>
    </location>
</feature>
<gene>
    <name evidence="9" type="ORF">CHF27_012895</name>
</gene>
<feature type="transmembrane region" description="Helical" evidence="7">
    <location>
        <begin position="93"/>
        <end position="115"/>
    </location>
</feature>
<comment type="similarity">
    <text evidence="2">Belongs to the EamA transporter family.</text>
</comment>
<feature type="transmembrane region" description="Helical" evidence="7">
    <location>
        <begin position="260"/>
        <end position="278"/>
    </location>
</feature>